<name>A0A2S9JSE9_9SPHI</name>
<feature type="domain" description="PG-1098 ferredoxin-like" evidence="2">
    <location>
        <begin position="280"/>
        <end position="323"/>
    </location>
</feature>
<evidence type="ECO:0000259" key="2">
    <source>
        <dbReference type="Pfam" id="PF22013"/>
    </source>
</evidence>
<dbReference type="Gene3D" id="3.40.50.150">
    <property type="entry name" value="Vaccinia Virus protein VP39"/>
    <property type="match status" value="1"/>
</dbReference>
<dbReference type="InterPro" id="IPR054168">
    <property type="entry name" value="PG_1098_Fer"/>
</dbReference>
<organism evidence="3 4">
    <name type="scientific">Sphingobacterium gobiense</name>
    <dbReference type="NCBI Taxonomy" id="1382456"/>
    <lineage>
        <taxon>Bacteria</taxon>
        <taxon>Pseudomonadati</taxon>
        <taxon>Bacteroidota</taxon>
        <taxon>Sphingobacteriia</taxon>
        <taxon>Sphingobacteriales</taxon>
        <taxon>Sphingobacteriaceae</taxon>
        <taxon>Sphingobacterium</taxon>
    </lineage>
</organism>
<dbReference type="RefSeq" id="WP_105722727.1">
    <property type="nucleotide sequence ID" value="NZ_PVBS01000001.1"/>
</dbReference>
<proteinExistence type="predicted"/>
<dbReference type="AlphaFoldDB" id="A0A2S9JSE9"/>
<keyword evidence="4" id="KW-1185">Reference proteome</keyword>
<reference evidence="3 4" key="1">
    <citation type="submission" date="2018-02" db="EMBL/GenBank/DDBJ databases">
        <title>The draft genome of Sphingobacterium gobiense H7.</title>
        <authorList>
            <person name="Li L."/>
            <person name="Liu L."/>
            <person name="Zhang X."/>
            <person name="Wang T."/>
            <person name="Liang L."/>
        </authorList>
    </citation>
    <scope>NUCLEOTIDE SEQUENCE [LARGE SCALE GENOMIC DNA]</scope>
    <source>
        <strain evidence="3 4">ACCC 05757</strain>
    </source>
</reference>
<dbReference type="SUPFAM" id="SSF53335">
    <property type="entry name" value="S-adenosyl-L-methionine-dependent methyltransferases"/>
    <property type="match status" value="1"/>
</dbReference>
<dbReference type="CDD" id="cd02440">
    <property type="entry name" value="AdoMet_MTases"/>
    <property type="match status" value="1"/>
</dbReference>
<protein>
    <submittedName>
        <fullName evidence="3">Uncharacterized protein</fullName>
    </submittedName>
</protein>
<gene>
    <name evidence="3" type="ORF">C5749_02555</name>
</gene>
<sequence length="397" mass="44711">MNNTVLSSEVQDFIRQHALEDASSIALKKSPFTQVSSSELAQQIHGLQKVSKKIPDWTEQNKALYFPEKLNLEQCSSAGTGKFKASLLSPDSTVLDLTGGFGVDSYYFAQQAKRVTHSEINPELSQIVAYNLNALGIDNVQCHAGDGIAFLASSNKRYDYIYIDPSRRVKNQKVFRLEDCEPNILAYQELFFQHSNKVITKLAPLLDISGALNALPHVKDIYVVSIENDCKELLFVQEKSFQGVPSIHAVRLASDEPQIFSFNYTQEKESEPIFGEPLGFLYDPDVAITKAGAFKSVATTFGLQKLHQHSHLYTSDELLAELPGRIFQIQQVIPFSVFKKNVDITKANIVAKNFPLKVEEIRKKFKIKDGGEEYLYFTTLFDDRLVVVYGRRVVLAR</sequence>
<dbReference type="OrthoDB" id="1000417at2"/>
<evidence type="ECO:0000313" key="3">
    <source>
        <dbReference type="EMBL" id="PRD56174.1"/>
    </source>
</evidence>
<dbReference type="InterPro" id="IPR029063">
    <property type="entry name" value="SAM-dependent_MTases_sf"/>
</dbReference>
<dbReference type="Pfam" id="PF18096">
    <property type="entry name" value="Thump_like"/>
    <property type="match status" value="1"/>
</dbReference>
<evidence type="ECO:0000313" key="4">
    <source>
        <dbReference type="Proteomes" id="UP000238642"/>
    </source>
</evidence>
<dbReference type="Gene3D" id="1.10.10.1110">
    <property type="entry name" value="Methyltransferase PG1098, N-terminal domain"/>
    <property type="match status" value="1"/>
</dbReference>
<dbReference type="EMBL" id="PVBS01000001">
    <property type="protein sequence ID" value="PRD56174.1"/>
    <property type="molecule type" value="Genomic_DNA"/>
</dbReference>
<dbReference type="InterPro" id="IPR041497">
    <property type="entry name" value="Thump-like"/>
</dbReference>
<feature type="domain" description="THUMP-like" evidence="1">
    <location>
        <begin position="324"/>
        <end position="380"/>
    </location>
</feature>
<dbReference type="Proteomes" id="UP000238642">
    <property type="component" value="Unassembled WGS sequence"/>
</dbReference>
<accession>A0A2S9JSE9</accession>
<dbReference type="Pfam" id="PF22013">
    <property type="entry name" value="PG_1098_Fer"/>
    <property type="match status" value="1"/>
</dbReference>
<evidence type="ECO:0000259" key="1">
    <source>
        <dbReference type="Pfam" id="PF18096"/>
    </source>
</evidence>
<comment type="caution">
    <text evidence="3">The sequence shown here is derived from an EMBL/GenBank/DDBJ whole genome shotgun (WGS) entry which is preliminary data.</text>
</comment>